<feature type="region of interest" description="Disordered" evidence="5">
    <location>
        <begin position="1"/>
        <end position="106"/>
    </location>
</feature>
<dbReference type="SMART" id="SM00066">
    <property type="entry name" value="GAL4"/>
    <property type="match status" value="1"/>
</dbReference>
<evidence type="ECO:0000259" key="6">
    <source>
        <dbReference type="PROSITE" id="PS50048"/>
    </source>
</evidence>
<accession>A0A2T5LRQ4</accession>
<name>A0A2T5LRQ4_9EURO</name>
<evidence type="ECO:0000256" key="1">
    <source>
        <dbReference type="ARBA" id="ARBA00023015"/>
    </source>
</evidence>
<keyword evidence="3" id="KW-0804">Transcription</keyword>
<dbReference type="GO" id="GO:0008270">
    <property type="term" value="F:zinc ion binding"/>
    <property type="evidence" value="ECO:0007669"/>
    <property type="project" value="InterPro"/>
</dbReference>
<protein>
    <recommendedName>
        <fullName evidence="6">Zn(2)-C6 fungal-type domain-containing protein</fullName>
    </recommendedName>
</protein>
<feature type="compositionally biased region" description="Low complexity" evidence="5">
    <location>
        <begin position="1072"/>
        <end position="1086"/>
    </location>
</feature>
<proteinExistence type="predicted"/>
<feature type="region of interest" description="Disordered" evidence="5">
    <location>
        <begin position="1057"/>
        <end position="1088"/>
    </location>
</feature>
<evidence type="ECO:0000313" key="8">
    <source>
        <dbReference type="Proteomes" id="UP000244073"/>
    </source>
</evidence>
<dbReference type="RefSeq" id="XP_040750355.1">
    <property type="nucleotide sequence ID" value="XM_040900166.1"/>
</dbReference>
<dbReference type="Gene3D" id="4.10.240.10">
    <property type="entry name" value="Zn(2)-C6 fungal-type DNA-binding domain"/>
    <property type="match status" value="1"/>
</dbReference>
<dbReference type="GeneID" id="63817048"/>
<dbReference type="GO" id="GO:0003677">
    <property type="term" value="F:DNA binding"/>
    <property type="evidence" value="ECO:0007669"/>
    <property type="project" value="UniProtKB-KW"/>
</dbReference>
<evidence type="ECO:0000256" key="5">
    <source>
        <dbReference type="SAM" id="MobiDB-lite"/>
    </source>
</evidence>
<dbReference type="VEuPathDB" id="FungiDB:P175DRAFT_0534745"/>
<evidence type="ECO:0000256" key="3">
    <source>
        <dbReference type="ARBA" id="ARBA00023163"/>
    </source>
</evidence>
<sequence>MFFGRRHSIAGVAPTQDDGLSKNLRRRRASAPHIQVPENGLQTKIREFFRRRREPSPNRAETPVVAGIEKTGSPRPASGSNPPRRHASVHARQDSGGVHPPRADAIAKNTPRCNYHLTRKDVEMIFSGAPYFLLEKGKQDQWYPHVIFPFDDHDPTIQSLWDRRALPYASYTLCTLHAHLPIPAEWSIEGDAPGHLDRWQPTGSPKRASFDVGMFEVPNMLSMNGTEPGSVGFHYFLEMPVADSLRFPGSSPVSPFADLLRLSTLPATEVYSLMEHHNDPYALCADGTVHSRKTLLLEGPLSWKRIGVREIDLQHLVERLQTLKNLRYEILHGEQAKTILDLEGTRELFSGLFTKFLYPPSRFMLMEGEEPYSLQSQIKALTLVLATPGAWIDFSRVEWRMRIGQVLWELPPHAEQDLLDPSMCEKPWVHPTLERKWFLVQMVLAAELLLRLDATVRVGLLQNSRELDISAKDIHDFEQLRNAKVNWDMIAVRRLMESFHFTSNPVHPPAPLRNAREKQSVHHSFLETLTHRTSSPATTGDESAWWKCHLAPEYVDQQLQGLFVFAENICWPRLDELKQHFQPVFGKGKSAAVRDAYNRPVRRAALLTANKKDHSKNTSSRSLSSRPIMHLQYAPNDPEATDIDGWITRTWLSGLVLPGDGISHLLMATILENDADAMALLGPRADLSGGFAYRGRSWWSKDCIVGRVISSLGGTQVCMGWIASHILPQDSRSMEALDNTWVEISVKEPQPGPGKPRIQQGNKISLESTPLGLGDVTSGAFSLPVDDAHGQEPLGKIDFQALMFDAKRPPGDKPPGMVAPKASLAFSLPSGRRGSARTITFPLQYNVQFISSHECRPPGGLLSYCAPVDHDDAEDRGPRRHRLRGHPLHRSYAYQVIPLDSLPDMVESDRSWMMEGIMVLDARGGREREAFARAWCASVGQHAILGRVGRTCLACSIREARAIKVGVVIRVTKLCEGMPAVVQYIASTTPNPQIAVMDPSTVDKKRNKLGYHRTSVACVHCRRRKIRCLVAADDVQGRCENCIRLCKECQFFPVDQQPPIEKKSRPNSRIETASTDPSTASSSPPTVGEQTDAFFAYQPIALSPGQDVAPFNGGAYPGFAPGAFSSLRYPNHRESTVIDQHLDAMPTLDPSVPWDEFTTIAADPQMLAAAAAAGSMSATRKPTLVNMPPGVWSPTPPPMPPMPPMSLPGAPTVPSQSQPLSPASPYAVQPDGSLWHVAPPRAMTFPAPPDLTSSPYGTPGASFAQPRATDLKRRMTNPGFPGGPDLQGGPVPVSYPGQPAAMGYPSWPDVMVQYPVYTADVPEQAGFNNAPMGHHPSHGQPQGS</sequence>
<dbReference type="PROSITE" id="PS50048">
    <property type="entry name" value="ZN2_CY6_FUNGAL_2"/>
    <property type="match status" value="1"/>
</dbReference>
<dbReference type="GO" id="GO:0000981">
    <property type="term" value="F:DNA-binding transcription factor activity, RNA polymerase II-specific"/>
    <property type="evidence" value="ECO:0007669"/>
    <property type="project" value="InterPro"/>
</dbReference>
<feature type="domain" description="Zn(2)-C6 fungal-type" evidence="6">
    <location>
        <begin position="1017"/>
        <end position="1051"/>
    </location>
</feature>
<dbReference type="InterPro" id="IPR036864">
    <property type="entry name" value="Zn2-C6_fun-type_DNA-bd_sf"/>
</dbReference>
<dbReference type="CDD" id="cd00067">
    <property type="entry name" value="GAL4"/>
    <property type="match status" value="1"/>
</dbReference>
<reference evidence="7 8" key="1">
    <citation type="journal article" date="2018" name="Proc. Natl. Acad. Sci. U.S.A.">
        <title>Linking secondary metabolites to gene clusters through genome sequencing of six diverse Aspergillus species.</title>
        <authorList>
            <person name="Kaerboelling I."/>
            <person name="Vesth T.C."/>
            <person name="Frisvad J.C."/>
            <person name="Nybo J.L."/>
            <person name="Theobald S."/>
            <person name="Kuo A."/>
            <person name="Bowyer P."/>
            <person name="Matsuda Y."/>
            <person name="Mondo S."/>
            <person name="Lyhne E.K."/>
            <person name="Kogle M.E."/>
            <person name="Clum A."/>
            <person name="Lipzen A."/>
            <person name="Salamov A."/>
            <person name="Ngan C.Y."/>
            <person name="Daum C."/>
            <person name="Chiniquy J."/>
            <person name="Barry K."/>
            <person name="LaButti K."/>
            <person name="Haridas S."/>
            <person name="Simmons B.A."/>
            <person name="Magnuson J.K."/>
            <person name="Mortensen U.H."/>
            <person name="Larsen T.O."/>
            <person name="Grigoriev I.V."/>
            <person name="Baker S.E."/>
            <person name="Andersen M.R."/>
        </authorList>
    </citation>
    <scope>NUCLEOTIDE SEQUENCE [LARGE SCALE GENOMIC DNA]</scope>
    <source>
        <strain evidence="7 8">IBT 24754</strain>
    </source>
</reference>
<gene>
    <name evidence="7" type="ORF">P175DRAFT_0534745</name>
</gene>
<dbReference type="Proteomes" id="UP000244073">
    <property type="component" value="Unassembled WGS sequence"/>
</dbReference>
<dbReference type="PROSITE" id="PS00463">
    <property type="entry name" value="ZN2_CY6_FUNGAL_1"/>
    <property type="match status" value="1"/>
</dbReference>
<dbReference type="PANTHER" id="PTHR42345:SF2">
    <property type="entry name" value="HELICASE-LIKE PROTEIN"/>
    <property type="match status" value="1"/>
</dbReference>
<evidence type="ECO:0000256" key="2">
    <source>
        <dbReference type="ARBA" id="ARBA00023125"/>
    </source>
</evidence>
<dbReference type="InterPro" id="IPR001138">
    <property type="entry name" value="Zn2Cys6_DnaBD"/>
</dbReference>
<keyword evidence="1" id="KW-0805">Transcription regulation</keyword>
<evidence type="ECO:0000313" key="7">
    <source>
        <dbReference type="EMBL" id="PTU18963.1"/>
    </source>
</evidence>
<evidence type="ECO:0000256" key="4">
    <source>
        <dbReference type="ARBA" id="ARBA00023242"/>
    </source>
</evidence>
<keyword evidence="4" id="KW-0539">Nucleus</keyword>
<organism evidence="7 8">
    <name type="scientific">Aspergillus ochraceoroseus IBT 24754</name>
    <dbReference type="NCBI Taxonomy" id="1392256"/>
    <lineage>
        <taxon>Eukaryota</taxon>
        <taxon>Fungi</taxon>
        <taxon>Dikarya</taxon>
        <taxon>Ascomycota</taxon>
        <taxon>Pezizomycotina</taxon>
        <taxon>Eurotiomycetes</taxon>
        <taxon>Eurotiomycetidae</taxon>
        <taxon>Eurotiales</taxon>
        <taxon>Aspergillaceae</taxon>
        <taxon>Aspergillus</taxon>
        <taxon>Aspergillus subgen. Nidulantes</taxon>
    </lineage>
</organism>
<dbReference type="SUPFAM" id="SSF57701">
    <property type="entry name" value="Zn2/Cys6 DNA-binding domain"/>
    <property type="match status" value="1"/>
</dbReference>
<dbReference type="EMBL" id="MSFN02000007">
    <property type="protein sequence ID" value="PTU18963.1"/>
    <property type="molecule type" value="Genomic_DNA"/>
</dbReference>
<comment type="caution">
    <text evidence="7">The sequence shown here is derived from an EMBL/GenBank/DDBJ whole genome shotgun (WGS) entry which is preliminary data.</text>
</comment>
<dbReference type="PANTHER" id="PTHR42345">
    <property type="entry name" value="TPR_REGION DOMAIN-CONTAINING PROTEIN"/>
    <property type="match status" value="1"/>
</dbReference>
<keyword evidence="2" id="KW-0238">DNA-binding</keyword>
<feature type="region of interest" description="Disordered" evidence="5">
    <location>
        <begin position="1323"/>
        <end position="1344"/>
    </location>
</feature>
<dbReference type="OrthoDB" id="20872at2759"/>